<keyword evidence="8" id="KW-1185">Reference proteome</keyword>
<proteinExistence type="predicted"/>
<feature type="transmembrane region" description="Helical" evidence="5">
    <location>
        <begin position="58"/>
        <end position="76"/>
    </location>
</feature>
<dbReference type="PATRIC" id="fig|1445510.3.peg.68"/>
<dbReference type="HOGENOM" id="CLU_059701_0_0_6"/>
<dbReference type="KEGG" id="gsn:YC6258_00072"/>
<evidence type="ECO:0000256" key="5">
    <source>
        <dbReference type="SAM" id="Phobius"/>
    </source>
</evidence>
<evidence type="ECO:0000256" key="3">
    <source>
        <dbReference type="ARBA" id="ARBA00022989"/>
    </source>
</evidence>
<keyword evidence="2 5" id="KW-0812">Transmembrane</keyword>
<sequence>MNRIIEASVHFIDVVASRGIPATITLILALGLCRWVLHRQIKRQEKLSDELKLRWTNIVKNTSYLVLVISLVLIWAPQIQTFALSLTAFAVAIVIATKELILCFSGTILRMSSRPFSIGDIIESGDYLGYVVDQNFLTTTLKELEPDFYSATGKTLVIPNSLFLSAGITNHSFIRPYMIHSFNIYLEPNARQVNVYHNLLSTILEEYWDTFQQENPKFLTQIRGKRLIQQDALPKVRFTTNDGAKHKFVVTFPCRAEARLEQEQAILKRLFATEIQ</sequence>
<gene>
    <name evidence="7" type="ORF">YC6258_00072</name>
</gene>
<dbReference type="GO" id="GO:0016020">
    <property type="term" value="C:membrane"/>
    <property type="evidence" value="ECO:0007669"/>
    <property type="project" value="UniProtKB-SubCell"/>
</dbReference>
<name>A0A0C5VFE9_9GAMM</name>
<dbReference type="PANTHER" id="PTHR30566">
    <property type="entry name" value="YNAI-RELATED MECHANOSENSITIVE ION CHANNEL"/>
    <property type="match status" value="1"/>
</dbReference>
<dbReference type="InterPro" id="IPR010920">
    <property type="entry name" value="LSM_dom_sf"/>
</dbReference>
<dbReference type="Pfam" id="PF00924">
    <property type="entry name" value="MS_channel_2nd"/>
    <property type="match status" value="1"/>
</dbReference>
<keyword evidence="3 5" id="KW-1133">Transmembrane helix</keyword>
<keyword evidence="4 5" id="KW-0472">Membrane</keyword>
<evidence type="ECO:0000313" key="8">
    <source>
        <dbReference type="Proteomes" id="UP000032266"/>
    </source>
</evidence>
<dbReference type="GO" id="GO:0008381">
    <property type="term" value="F:mechanosensitive monoatomic ion channel activity"/>
    <property type="evidence" value="ECO:0007669"/>
    <property type="project" value="UniProtKB-ARBA"/>
</dbReference>
<protein>
    <submittedName>
        <fullName evidence="7">Small-conductance mechanosensitive channel</fullName>
    </submittedName>
</protein>
<dbReference type="InterPro" id="IPR006685">
    <property type="entry name" value="MscS_channel_2nd"/>
</dbReference>
<dbReference type="Proteomes" id="UP000032266">
    <property type="component" value="Chromosome"/>
</dbReference>
<dbReference type="RefSeq" id="WP_052829956.1">
    <property type="nucleotide sequence ID" value="NZ_CP007142.1"/>
</dbReference>
<organism evidence="7 8">
    <name type="scientific">Gynuella sunshinyii YC6258</name>
    <dbReference type="NCBI Taxonomy" id="1445510"/>
    <lineage>
        <taxon>Bacteria</taxon>
        <taxon>Pseudomonadati</taxon>
        <taxon>Pseudomonadota</taxon>
        <taxon>Gammaproteobacteria</taxon>
        <taxon>Oceanospirillales</taxon>
        <taxon>Saccharospirillaceae</taxon>
        <taxon>Gynuella</taxon>
    </lineage>
</organism>
<dbReference type="OrthoDB" id="9775421at2"/>
<evidence type="ECO:0000259" key="6">
    <source>
        <dbReference type="Pfam" id="PF00924"/>
    </source>
</evidence>
<evidence type="ECO:0000313" key="7">
    <source>
        <dbReference type="EMBL" id="AJQ92128.1"/>
    </source>
</evidence>
<feature type="domain" description="Mechanosensitive ion channel MscS" evidence="6">
    <location>
        <begin position="104"/>
        <end position="172"/>
    </location>
</feature>
<accession>A0A0C5VFE9</accession>
<comment type="subcellular location">
    <subcellularLocation>
        <location evidence="1">Membrane</location>
    </subcellularLocation>
</comment>
<dbReference type="PANTHER" id="PTHR30566:SF27">
    <property type="entry name" value="MECHANOSENSITIVE ION CHANNEL PROTEIN"/>
    <property type="match status" value="1"/>
</dbReference>
<feature type="transmembrane region" description="Helical" evidence="5">
    <location>
        <begin position="82"/>
        <end position="104"/>
    </location>
</feature>
<feature type="transmembrane region" description="Helical" evidence="5">
    <location>
        <begin position="20"/>
        <end position="37"/>
    </location>
</feature>
<dbReference type="Gene3D" id="2.30.30.60">
    <property type="match status" value="1"/>
</dbReference>
<evidence type="ECO:0000256" key="2">
    <source>
        <dbReference type="ARBA" id="ARBA00022692"/>
    </source>
</evidence>
<reference evidence="7 8" key="1">
    <citation type="submission" date="2014-01" db="EMBL/GenBank/DDBJ databases">
        <title>Full genme sequencing of cellulolytic bacterium Gynuella sunshinyii YC6258T gen. nov., sp. nov.</title>
        <authorList>
            <person name="Khan H."/>
            <person name="Chung E.J."/>
            <person name="Chung Y.R."/>
        </authorList>
    </citation>
    <scope>NUCLEOTIDE SEQUENCE [LARGE SCALE GENOMIC DNA]</scope>
    <source>
        <strain evidence="7 8">YC6258</strain>
    </source>
</reference>
<evidence type="ECO:0000256" key="1">
    <source>
        <dbReference type="ARBA" id="ARBA00004370"/>
    </source>
</evidence>
<dbReference type="EMBL" id="CP007142">
    <property type="protein sequence ID" value="AJQ92128.1"/>
    <property type="molecule type" value="Genomic_DNA"/>
</dbReference>
<dbReference type="InterPro" id="IPR023408">
    <property type="entry name" value="MscS_beta-dom_sf"/>
</dbReference>
<dbReference type="AlphaFoldDB" id="A0A0C5VFE9"/>
<evidence type="ECO:0000256" key="4">
    <source>
        <dbReference type="ARBA" id="ARBA00023136"/>
    </source>
</evidence>
<dbReference type="SUPFAM" id="SSF50182">
    <property type="entry name" value="Sm-like ribonucleoproteins"/>
    <property type="match status" value="1"/>
</dbReference>
<dbReference type="STRING" id="1445510.YC6258_00072"/>